<accession>A0A0G0AQY7</accession>
<protein>
    <submittedName>
        <fullName evidence="3">Fibronectin type III domain protein</fullName>
    </submittedName>
</protein>
<feature type="domain" description="Fibronectin type-III" evidence="2">
    <location>
        <begin position="722"/>
        <end position="810"/>
    </location>
</feature>
<dbReference type="SUPFAM" id="SSF50939">
    <property type="entry name" value="Sialidases"/>
    <property type="match status" value="1"/>
</dbReference>
<dbReference type="InterPro" id="IPR003961">
    <property type="entry name" value="FN3_dom"/>
</dbReference>
<dbReference type="Pfam" id="PF00041">
    <property type="entry name" value="fn3"/>
    <property type="match status" value="2"/>
</dbReference>
<sequence>RVDYEYYTSSIIGSIALDDSGNPGIVYYTIDEIGDFVWDGVESWWGGDGNVTTSLVYAKYSGSTWSSSTVYTFPLKFAPDGEAMFVVMGQSYYPYLITNTNTLDISQVEITQVDNKSMVDIEFWRAGVSLVYNTSTLDVGIAYMADDGSGTDQDLFFVTSSVLVAPSAPTGLTATPSTSTQIDVTWNSTGGATSYILYRSTDNFSTTSTVTTTALTSYSDTGLTASTQYYYKVAAINEIGTGNVSTAVNTTTLAGAVPYDGSLPLLPTNSKQKLVYANDIYYLTFTSSTSGLWDIYITTSTSGGAGTWSEPVVVSASNIKTDDNGPQSFEFVYNTTASSFALAYTSTSSITYFTTSTNAVSWSTPVSGQMLIGGYFNFDYIGNNVLFVGKSNTVGVHGALSSYSTNGGSTFVTSSVFTRDVSAADDPSSSMLGARIGGDGSLHMIYFSGGEDGTIIPHQLIYASSTDNGVSWTTTTIGTEIGTNSIGLELGTLSLNSNDDPGVIYLNVDAFDGSNVTYTARIAKQSALGVWSTSTINSSLTTNGISGFPKEPVLLFVGSDYPLTFYPGANYNPVWAVSTTTDPYVFSNTTVSSTVIGDNTSHGMVYVTSTEIVAMSYIDNAGQLYFVTSSLALPAGSAPTAPSGVTASGISTSSIEYFYWTDNSDDEDGFIIGTSEDSVNYDDPDPIEGLTPNTQYWFHVGAYNAYGTSTYAVTTTYTNPDVPGTPTISNVSTSSLTLTWNENLNASNTAYYILYSDGTTSTISSATTTSITGLTPNTEYTFAVRAEYLGSPGTYTAYSASSTETYTLASTPTAPTVTTTSATSLNVTVADDGATTYAVKVVTGATTKYLQADGTIGDSAVWFTYDKLYCFSRW</sequence>
<dbReference type="InterPro" id="IPR013783">
    <property type="entry name" value="Ig-like_fold"/>
</dbReference>
<organism evidence="3 4">
    <name type="scientific">Candidatus Magasanikbacteria bacterium GW2011_GWC2_34_16</name>
    <dbReference type="NCBI Taxonomy" id="1619045"/>
    <lineage>
        <taxon>Bacteria</taxon>
        <taxon>Candidatus Magasanikiibacteriota</taxon>
    </lineage>
</organism>
<feature type="domain" description="Fibronectin type-III" evidence="2">
    <location>
        <begin position="168"/>
        <end position="255"/>
    </location>
</feature>
<dbReference type="CDD" id="cd15482">
    <property type="entry name" value="Sialidase_non-viral"/>
    <property type="match status" value="1"/>
</dbReference>
<dbReference type="PROSITE" id="PS50853">
    <property type="entry name" value="FN3"/>
    <property type="match status" value="2"/>
</dbReference>
<dbReference type="InterPro" id="IPR050964">
    <property type="entry name" value="Striated_Muscle_Regulatory"/>
</dbReference>
<dbReference type="PANTHER" id="PTHR13817:SF73">
    <property type="entry name" value="FIBRONECTIN TYPE-III DOMAIN-CONTAINING PROTEIN"/>
    <property type="match status" value="1"/>
</dbReference>
<keyword evidence="1" id="KW-0677">Repeat</keyword>
<dbReference type="EMBL" id="LBPO01000004">
    <property type="protein sequence ID" value="KKP59279.1"/>
    <property type="molecule type" value="Genomic_DNA"/>
</dbReference>
<dbReference type="Gene3D" id="2.60.40.10">
    <property type="entry name" value="Immunoglobulins"/>
    <property type="match status" value="3"/>
</dbReference>
<dbReference type="SUPFAM" id="SSF49265">
    <property type="entry name" value="Fibronectin type III"/>
    <property type="match status" value="4"/>
</dbReference>
<gene>
    <name evidence="3" type="ORF">UR53_C0004G0032</name>
</gene>
<evidence type="ECO:0000313" key="3">
    <source>
        <dbReference type="EMBL" id="KKP59279.1"/>
    </source>
</evidence>
<dbReference type="Proteomes" id="UP000034927">
    <property type="component" value="Unassembled WGS sequence"/>
</dbReference>
<dbReference type="SMART" id="SM00060">
    <property type="entry name" value="FN3"/>
    <property type="match status" value="3"/>
</dbReference>
<dbReference type="AlphaFoldDB" id="A0A0G0AQY7"/>
<dbReference type="PANTHER" id="PTHR13817">
    <property type="entry name" value="TITIN"/>
    <property type="match status" value="1"/>
</dbReference>
<dbReference type="InterPro" id="IPR036278">
    <property type="entry name" value="Sialidase_sf"/>
</dbReference>
<name>A0A0G0AQY7_9BACT</name>
<evidence type="ECO:0000313" key="4">
    <source>
        <dbReference type="Proteomes" id="UP000034927"/>
    </source>
</evidence>
<feature type="non-terminal residue" evidence="3">
    <location>
        <position position="1"/>
    </location>
</feature>
<proteinExistence type="predicted"/>
<dbReference type="InterPro" id="IPR036116">
    <property type="entry name" value="FN3_sf"/>
</dbReference>
<comment type="caution">
    <text evidence="3">The sequence shown here is derived from an EMBL/GenBank/DDBJ whole genome shotgun (WGS) entry which is preliminary data.</text>
</comment>
<evidence type="ECO:0000256" key="1">
    <source>
        <dbReference type="ARBA" id="ARBA00022737"/>
    </source>
</evidence>
<reference evidence="3 4" key="1">
    <citation type="journal article" date="2015" name="Nature">
        <title>rRNA introns, odd ribosomes, and small enigmatic genomes across a large radiation of phyla.</title>
        <authorList>
            <person name="Brown C.T."/>
            <person name="Hug L.A."/>
            <person name="Thomas B.C."/>
            <person name="Sharon I."/>
            <person name="Castelle C.J."/>
            <person name="Singh A."/>
            <person name="Wilkins M.J."/>
            <person name="Williams K.H."/>
            <person name="Banfield J.F."/>
        </authorList>
    </citation>
    <scope>NUCLEOTIDE SEQUENCE [LARGE SCALE GENOMIC DNA]</scope>
</reference>
<dbReference type="CDD" id="cd00063">
    <property type="entry name" value="FN3"/>
    <property type="match status" value="3"/>
</dbReference>
<evidence type="ECO:0000259" key="2">
    <source>
        <dbReference type="PROSITE" id="PS50853"/>
    </source>
</evidence>